<gene>
    <name evidence="3" type="ORF">DYB32_009080</name>
</gene>
<evidence type="ECO:0000313" key="4">
    <source>
        <dbReference type="Proteomes" id="UP000285060"/>
    </source>
</evidence>
<feature type="repeat" description="RCC1" evidence="2">
    <location>
        <begin position="318"/>
        <end position="366"/>
    </location>
</feature>
<dbReference type="AlphaFoldDB" id="A0A3R6V4N2"/>
<dbReference type="PANTHER" id="PTHR22872">
    <property type="entry name" value="BTK-BINDING PROTEIN-RELATED"/>
    <property type="match status" value="1"/>
</dbReference>
<name>A0A3R6V4N2_9STRA</name>
<evidence type="ECO:0000256" key="2">
    <source>
        <dbReference type="PROSITE-ProRule" id="PRU00235"/>
    </source>
</evidence>
<sequence length="474" mass="51532">MEITLLTTSQYVDDRYKELKRKRPDEKELDAVVEDTSAAAAALNGLPPAARRFDALHMSAETTAVFGSSEMMEKRKLTGVLYDLEMMWPMTLLDKKLTLVYTILNQMAATETTTRDPSATAVDEKVPCSNEATGNYAMLLRLVHQLPRMLTDIPPLALSPEQRLLTDDKSIFDEIVTTVQQVVAVSKDDQEAVLATLLGLSIKRGRLLHILGVVRLLMQADPALPMHLALPFLQELADAKAQETEHVPDEGLHNGYVMSFGKGDHGKLGHGTCTHTTCADSKCTENKTVPTMLDAIRDVMFKKIDSLSTHSVAITVTGELYTWGNGEKFRLGHGDATKEYTPRLVEAFSDKDVACWEHTLICTTGGQAFACGCGYKDSRRAGLPPVLGVGMNDTDRRVKPALIPVLENCVGDHSLAVTGDGSVYSWGSGSNGKLGHGDEDNRDIPTKIQGLHGKVIQDVKAGCEHTTAITSTGA</sequence>
<dbReference type="PRINTS" id="PR00633">
    <property type="entry name" value="RCCNDNSATION"/>
</dbReference>
<reference evidence="3 4" key="1">
    <citation type="submission" date="2018-08" db="EMBL/GenBank/DDBJ databases">
        <title>Aphanomyces genome sequencing and annotation.</title>
        <authorList>
            <person name="Minardi D."/>
            <person name="Oidtmann B."/>
            <person name="Van Der Giezen M."/>
            <person name="Studholme D.J."/>
        </authorList>
    </citation>
    <scope>NUCLEOTIDE SEQUENCE [LARGE SCALE GENOMIC DNA]</scope>
    <source>
        <strain evidence="3 4">NJM0002</strain>
    </source>
</reference>
<comment type="caution">
    <text evidence="3">The sequence shown here is derived from an EMBL/GenBank/DDBJ whole genome shotgun (WGS) entry which is preliminary data.</text>
</comment>
<dbReference type="VEuPathDB" id="FungiDB:H310_03477"/>
<dbReference type="Gene3D" id="2.130.10.30">
    <property type="entry name" value="Regulator of chromosome condensation 1/beta-lactamase-inhibitor protein II"/>
    <property type="match status" value="1"/>
</dbReference>
<dbReference type="Proteomes" id="UP000285060">
    <property type="component" value="Unassembled WGS sequence"/>
</dbReference>
<evidence type="ECO:0000256" key="1">
    <source>
        <dbReference type="ARBA" id="ARBA00022737"/>
    </source>
</evidence>
<accession>A0A3R6V4N2</accession>
<feature type="repeat" description="RCC1" evidence="2">
    <location>
        <begin position="255"/>
        <end position="317"/>
    </location>
</feature>
<dbReference type="InterPro" id="IPR000408">
    <property type="entry name" value="Reg_chr_condens"/>
</dbReference>
<dbReference type="InterPro" id="IPR051625">
    <property type="entry name" value="Signaling_Regulatory_Domain"/>
</dbReference>
<evidence type="ECO:0000313" key="3">
    <source>
        <dbReference type="EMBL" id="RHY23727.1"/>
    </source>
</evidence>
<dbReference type="SUPFAM" id="SSF50985">
    <property type="entry name" value="RCC1/BLIP-II"/>
    <property type="match status" value="1"/>
</dbReference>
<feature type="repeat" description="RCC1" evidence="2">
    <location>
        <begin position="421"/>
        <end position="472"/>
    </location>
</feature>
<dbReference type="EMBL" id="QUSY01001758">
    <property type="protein sequence ID" value="RHY23727.1"/>
    <property type="molecule type" value="Genomic_DNA"/>
</dbReference>
<protein>
    <submittedName>
        <fullName evidence="3">Uncharacterized protein</fullName>
    </submittedName>
</protein>
<dbReference type="PROSITE" id="PS50012">
    <property type="entry name" value="RCC1_3"/>
    <property type="match status" value="3"/>
</dbReference>
<dbReference type="Pfam" id="PF00415">
    <property type="entry name" value="RCC1"/>
    <property type="match status" value="3"/>
</dbReference>
<organism evidence="3 4">
    <name type="scientific">Aphanomyces invadans</name>
    <dbReference type="NCBI Taxonomy" id="157072"/>
    <lineage>
        <taxon>Eukaryota</taxon>
        <taxon>Sar</taxon>
        <taxon>Stramenopiles</taxon>
        <taxon>Oomycota</taxon>
        <taxon>Saprolegniomycetes</taxon>
        <taxon>Saprolegniales</taxon>
        <taxon>Verrucalvaceae</taxon>
        <taxon>Aphanomyces</taxon>
    </lineage>
</organism>
<keyword evidence="1" id="KW-0677">Repeat</keyword>
<keyword evidence="4" id="KW-1185">Reference proteome</keyword>
<dbReference type="InterPro" id="IPR009091">
    <property type="entry name" value="RCC1/BLIP-II"/>
</dbReference>
<proteinExistence type="predicted"/>